<dbReference type="AlphaFoldDB" id="A0A7X2TEP1"/>
<comment type="cofactor">
    <cofactor evidence="2 7 8">
        <name>Mg(2+)</name>
        <dbReference type="ChEBI" id="CHEBI:18420"/>
    </cofactor>
</comment>
<dbReference type="InterPro" id="IPR020583">
    <property type="entry name" value="Inositol_monoP_metal-BS"/>
</dbReference>
<dbReference type="PANTHER" id="PTHR20854:SF4">
    <property type="entry name" value="INOSITOL-1-MONOPHOSPHATASE-RELATED"/>
    <property type="match status" value="1"/>
</dbReference>
<evidence type="ECO:0000256" key="5">
    <source>
        <dbReference type="ARBA" id="ARBA00022801"/>
    </source>
</evidence>
<feature type="binding site" evidence="7">
    <location>
        <position position="83"/>
    </location>
    <ligand>
        <name>Mg(2+)</name>
        <dbReference type="ChEBI" id="CHEBI:18420"/>
        <label>1</label>
        <note>catalytic</note>
    </ligand>
</feature>
<evidence type="ECO:0000256" key="4">
    <source>
        <dbReference type="ARBA" id="ARBA00022723"/>
    </source>
</evidence>
<keyword evidence="5 8" id="KW-0378">Hydrolase</keyword>
<dbReference type="EMBL" id="VUMN01000003">
    <property type="protein sequence ID" value="MSS57752.1"/>
    <property type="molecule type" value="Genomic_DNA"/>
</dbReference>
<dbReference type="GO" id="GO:0008934">
    <property type="term" value="F:inositol monophosphate 1-phosphatase activity"/>
    <property type="evidence" value="ECO:0007669"/>
    <property type="project" value="InterPro"/>
</dbReference>
<evidence type="ECO:0000256" key="2">
    <source>
        <dbReference type="ARBA" id="ARBA00001946"/>
    </source>
</evidence>
<comment type="similarity">
    <text evidence="3 8">Belongs to the inositol monophosphatase superfamily.</text>
</comment>
<organism evidence="9 10">
    <name type="scientific">Stecheria intestinalis</name>
    <dbReference type="NCBI Taxonomy" id="2606630"/>
    <lineage>
        <taxon>Bacteria</taxon>
        <taxon>Bacillati</taxon>
        <taxon>Bacillota</taxon>
        <taxon>Erysipelotrichia</taxon>
        <taxon>Erysipelotrichales</taxon>
        <taxon>Erysipelotrichaceae</taxon>
        <taxon>Stecheria</taxon>
    </lineage>
</organism>
<dbReference type="PROSITE" id="PS00630">
    <property type="entry name" value="IMP_2"/>
    <property type="match status" value="1"/>
</dbReference>
<gene>
    <name evidence="9" type="ORF">FYJ51_02380</name>
</gene>
<dbReference type="InterPro" id="IPR020550">
    <property type="entry name" value="Inositol_monophosphatase_CS"/>
</dbReference>
<dbReference type="PANTHER" id="PTHR20854">
    <property type="entry name" value="INOSITOL MONOPHOSPHATASE"/>
    <property type="match status" value="1"/>
</dbReference>
<protein>
    <recommendedName>
        <fullName evidence="8">Inositol-1-monophosphatase</fullName>
        <ecNumber evidence="8">3.1.3.25</ecNumber>
    </recommendedName>
</protein>
<dbReference type="InterPro" id="IPR000760">
    <property type="entry name" value="Inositol_monophosphatase-like"/>
</dbReference>
<evidence type="ECO:0000313" key="10">
    <source>
        <dbReference type="Proteomes" id="UP000461880"/>
    </source>
</evidence>
<dbReference type="GO" id="GO:0006020">
    <property type="term" value="P:inositol metabolic process"/>
    <property type="evidence" value="ECO:0007669"/>
    <property type="project" value="TreeGrafter"/>
</dbReference>
<dbReference type="CDD" id="cd01639">
    <property type="entry name" value="IMPase"/>
    <property type="match status" value="1"/>
</dbReference>
<evidence type="ECO:0000256" key="7">
    <source>
        <dbReference type="PIRSR" id="PIRSR600760-2"/>
    </source>
</evidence>
<dbReference type="GO" id="GO:0046854">
    <property type="term" value="P:phosphatidylinositol phosphate biosynthetic process"/>
    <property type="evidence" value="ECO:0007669"/>
    <property type="project" value="InterPro"/>
</dbReference>
<dbReference type="GO" id="GO:0007165">
    <property type="term" value="P:signal transduction"/>
    <property type="evidence" value="ECO:0007669"/>
    <property type="project" value="TreeGrafter"/>
</dbReference>
<dbReference type="PROSITE" id="PS00629">
    <property type="entry name" value="IMP_1"/>
    <property type="match status" value="1"/>
</dbReference>
<evidence type="ECO:0000256" key="8">
    <source>
        <dbReference type="RuleBase" id="RU364068"/>
    </source>
</evidence>
<feature type="binding site" evidence="7">
    <location>
        <position position="63"/>
    </location>
    <ligand>
        <name>Mg(2+)</name>
        <dbReference type="ChEBI" id="CHEBI:18420"/>
        <label>1</label>
        <note>catalytic</note>
    </ligand>
</feature>
<dbReference type="Gene3D" id="3.30.540.10">
    <property type="entry name" value="Fructose-1,6-Bisphosphatase, subunit A, domain 1"/>
    <property type="match status" value="1"/>
</dbReference>
<evidence type="ECO:0000256" key="3">
    <source>
        <dbReference type="ARBA" id="ARBA00009759"/>
    </source>
</evidence>
<feature type="binding site" evidence="7">
    <location>
        <position position="207"/>
    </location>
    <ligand>
        <name>Mg(2+)</name>
        <dbReference type="ChEBI" id="CHEBI:18420"/>
        <label>1</label>
        <note>catalytic</note>
    </ligand>
</feature>
<dbReference type="PRINTS" id="PR00377">
    <property type="entry name" value="IMPHPHTASES"/>
</dbReference>
<dbReference type="RefSeq" id="WP_105303053.1">
    <property type="nucleotide sequence ID" value="NZ_VUMN01000003.1"/>
</dbReference>
<proteinExistence type="inferred from homology"/>
<keyword evidence="10" id="KW-1185">Reference proteome</keyword>
<dbReference type="SUPFAM" id="SSF56655">
    <property type="entry name" value="Carbohydrate phosphatase"/>
    <property type="match status" value="1"/>
</dbReference>
<dbReference type="InterPro" id="IPR033942">
    <property type="entry name" value="IMPase"/>
</dbReference>
<keyword evidence="4 7" id="KW-0479">Metal-binding</keyword>
<reference evidence="9 10" key="1">
    <citation type="submission" date="2019-08" db="EMBL/GenBank/DDBJ databases">
        <title>In-depth cultivation of the pig gut microbiome towards novel bacterial diversity and tailored functional studies.</title>
        <authorList>
            <person name="Wylensek D."/>
            <person name="Hitch T.C.A."/>
            <person name="Clavel T."/>
        </authorList>
    </citation>
    <scope>NUCLEOTIDE SEQUENCE [LARGE SCALE GENOMIC DNA]</scope>
    <source>
        <strain evidence="9 10">Oil+RF-744-GAM-WT-6</strain>
    </source>
</reference>
<sequence length="263" mass="29378">MKPDMETISGLIREASSFFRIDPESSAEAKGYGNYVTAADRGIESFLKEELKKRYPEVQLLGEEQDNSDLDLSGSVWILDPVDGTMNFIRDYAHSAISLAYAEHGTIMQAWVLDPYRNELFTAERGHGAFCNGKPIHVSDKLHLKDAIVFCGTSPYHRELSTWYFDTMHAVFDSCEDIRRTASAVLDLAWTACGRADAYFEHVYSWDRAAGMLLVEEAGGKVTDFHGNQAEVFGFREVAAGTPGVLDDLLPILQKEPCPRIIL</sequence>
<evidence type="ECO:0000256" key="6">
    <source>
        <dbReference type="ARBA" id="ARBA00022842"/>
    </source>
</evidence>
<accession>A0A7X2TEP1</accession>
<dbReference type="EC" id="3.1.3.25" evidence="8"/>
<evidence type="ECO:0000256" key="1">
    <source>
        <dbReference type="ARBA" id="ARBA00001033"/>
    </source>
</evidence>
<name>A0A7X2TEP1_9FIRM</name>
<keyword evidence="6 7" id="KW-0460">Magnesium</keyword>
<comment type="caution">
    <text evidence="9">The sequence shown here is derived from an EMBL/GenBank/DDBJ whole genome shotgun (WGS) entry which is preliminary data.</text>
</comment>
<dbReference type="Gene3D" id="3.40.190.80">
    <property type="match status" value="1"/>
</dbReference>
<dbReference type="Pfam" id="PF00459">
    <property type="entry name" value="Inositol_P"/>
    <property type="match status" value="1"/>
</dbReference>
<comment type="catalytic activity">
    <reaction evidence="1 8">
        <text>a myo-inositol phosphate + H2O = myo-inositol + phosphate</text>
        <dbReference type="Rhea" id="RHEA:24056"/>
        <dbReference type="ChEBI" id="CHEBI:15377"/>
        <dbReference type="ChEBI" id="CHEBI:17268"/>
        <dbReference type="ChEBI" id="CHEBI:43474"/>
        <dbReference type="ChEBI" id="CHEBI:84139"/>
        <dbReference type="EC" id="3.1.3.25"/>
    </reaction>
</comment>
<dbReference type="Proteomes" id="UP000461880">
    <property type="component" value="Unassembled WGS sequence"/>
</dbReference>
<evidence type="ECO:0000313" key="9">
    <source>
        <dbReference type="EMBL" id="MSS57752.1"/>
    </source>
</evidence>
<dbReference type="GO" id="GO:0046872">
    <property type="term" value="F:metal ion binding"/>
    <property type="evidence" value="ECO:0007669"/>
    <property type="project" value="UniProtKB-KW"/>
</dbReference>
<feature type="binding site" evidence="7">
    <location>
        <position position="80"/>
    </location>
    <ligand>
        <name>Mg(2+)</name>
        <dbReference type="ChEBI" id="CHEBI:18420"/>
        <label>1</label>
        <note>catalytic</note>
    </ligand>
</feature>